<evidence type="ECO:0000313" key="1">
    <source>
        <dbReference type="EMBL" id="MBX66370.1"/>
    </source>
</evidence>
<dbReference type="EMBL" id="GGEC01085886">
    <property type="protein sequence ID" value="MBX66370.1"/>
    <property type="molecule type" value="Transcribed_RNA"/>
</dbReference>
<sequence>MFQCFMFTSCLPFGIC</sequence>
<proteinExistence type="predicted"/>
<reference evidence="1" key="1">
    <citation type="submission" date="2018-02" db="EMBL/GenBank/DDBJ databases">
        <title>Rhizophora mucronata_Transcriptome.</title>
        <authorList>
            <person name="Meera S.P."/>
            <person name="Sreeshan A."/>
            <person name="Augustine A."/>
        </authorList>
    </citation>
    <scope>NUCLEOTIDE SEQUENCE</scope>
    <source>
        <tissue evidence="1">Leaf</tissue>
    </source>
</reference>
<protein>
    <submittedName>
        <fullName evidence="1">Uncharacterized protein</fullName>
    </submittedName>
</protein>
<dbReference type="AlphaFoldDB" id="A0A2P2QH94"/>
<name>A0A2P2QH94_RHIMU</name>
<accession>A0A2P2QH94</accession>
<organism evidence="1">
    <name type="scientific">Rhizophora mucronata</name>
    <name type="common">Asiatic mangrove</name>
    <dbReference type="NCBI Taxonomy" id="61149"/>
    <lineage>
        <taxon>Eukaryota</taxon>
        <taxon>Viridiplantae</taxon>
        <taxon>Streptophyta</taxon>
        <taxon>Embryophyta</taxon>
        <taxon>Tracheophyta</taxon>
        <taxon>Spermatophyta</taxon>
        <taxon>Magnoliopsida</taxon>
        <taxon>eudicotyledons</taxon>
        <taxon>Gunneridae</taxon>
        <taxon>Pentapetalae</taxon>
        <taxon>rosids</taxon>
        <taxon>fabids</taxon>
        <taxon>Malpighiales</taxon>
        <taxon>Rhizophoraceae</taxon>
        <taxon>Rhizophora</taxon>
    </lineage>
</organism>